<accession>A0A2T4TZI4</accession>
<comment type="similarity">
    <text evidence="2 8">Belongs to the bacterial ribosomal protein bS20 family.</text>
</comment>
<dbReference type="OrthoDB" id="9808392at2"/>
<evidence type="ECO:0000256" key="2">
    <source>
        <dbReference type="ARBA" id="ARBA00007634"/>
    </source>
</evidence>
<feature type="region of interest" description="Disordered" evidence="9">
    <location>
        <begin position="1"/>
        <end position="25"/>
    </location>
</feature>
<name>A0A2T4TZI4_9BACT</name>
<keyword evidence="6 8" id="KW-0687">Ribonucleoprotein</keyword>
<keyword evidence="11" id="KW-1185">Reference proteome</keyword>
<dbReference type="PANTHER" id="PTHR33398">
    <property type="entry name" value="30S RIBOSOMAL PROTEIN S20"/>
    <property type="match status" value="1"/>
</dbReference>
<dbReference type="AlphaFoldDB" id="A0A2T4TZI4"/>
<dbReference type="RefSeq" id="WP_107561597.1">
    <property type="nucleotide sequence ID" value="NZ_NVQC01000015.1"/>
</dbReference>
<feature type="compositionally biased region" description="Basic residues" evidence="9">
    <location>
        <begin position="7"/>
        <end position="23"/>
    </location>
</feature>
<evidence type="ECO:0000256" key="1">
    <source>
        <dbReference type="ARBA" id="ARBA00003134"/>
    </source>
</evidence>
<dbReference type="NCBIfam" id="TIGR00029">
    <property type="entry name" value="S20"/>
    <property type="match status" value="1"/>
</dbReference>
<dbReference type="GO" id="GO:0003735">
    <property type="term" value="F:structural constituent of ribosome"/>
    <property type="evidence" value="ECO:0007669"/>
    <property type="project" value="InterPro"/>
</dbReference>
<dbReference type="InterPro" id="IPR002583">
    <property type="entry name" value="Ribosomal_bS20"/>
</dbReference>
<evidence type="ECO:0000256" key="6">
    <source>
        <dbReference type="ARBA" id="ARBA00023274"/>
    </source>
</evidence>
<comment type="caution">
    <text evidence="10">The sequence shown here is derived from an EMBL/GenBank/DDBJ whole genome shotgun (WGS) entry which is preliminary data.</text>
</comment>
<dbReference type="PANTHER" id="PTHR33398:SF1">
    <property type="entry name" value="SMALL RIBOSOMAL SUBUNIT PROTEIN BS20C"/>
    <property type="match status" value="1"/>
</dbReference>
<keyword evidence="4 8" id="KW-0694">RNA-binding</keyword>
<dbReference type="HAMAP" id="MF_00500">
    <property type="entry name" value="Ribosomal_bS20"/>
    <property type="match status" value="1"/>
</dbReference>
<evidence type="ECO:0000256" key="7">
    <source>
        <dbReference type="ARBA" id="ARBA00035136"/>
    </source>
</evidence>
<dbReference type="GO" id="GO:0070181">
    <property type="term" value="F:small ribosomal subunit rRNA binding"/>
    <property type="evidence" value="ECO:0007669"/>
    <property type="project" value="TreeGrafter"/>
</dbReference>
<comment type="function">
    <text evidence="1 8">Binds directly to 16S ribosomal RNA.</text>
</comment>
<reference evidence="11" key="2">
    <citation type="journal article" date="2018" name="Environ. Microbiol.">
        <title>Bloom of a denitrifying methanotroph, 'Candidatus Methylomirabilis limnetica', in a deep stratified lake.</title>
        <authorList>
            <person name="Graf J.S."/>
            <person name="Mayr M.J."/>
            <person name="Marchant H.K."/>
            <person name="Tienken D."/>
            <person name="Hach P.F."/>
            <person name="Brand A."/>
            <person name="Schubert C.J."/>
            <person name="Kuypers M.M."/>
            <person name="Milucka J."/>
        </authorList>
    </citation>
    <scope>NUCLEOTIDE SEQUENCE [LARGE SCALE GENOMIC DNA]</scope>
    <source>
        <strain evidence="11">Zug</strain>
    </source>
</reference>
<dbReference type="Gene3D" id="1.20.58.110">
    <property type="entry name" value="Ribosomal protein S20"/>
    <property type="match status" value="1"/>
</dbReference>
<keyword evidence="3 8" id="KW-0699">rRNA-binding</keyword>
<evidence type="ECO:0000256" key="3">
    <source>
        <dbReference type="ARBA" id="ARBA00022730"/>
    </source>
</evidence>
<dbReference type="EMBL" id="NVQC01000015">
    <property type="protein sequence ID" value="PTL36527.1"/>
    <property type="molecule type" value="Genomic_DNA"/>
</dbReference>
<dbReference type="Pfam" id="PF01649">
    <property type="entry name" value="Ribosomal_S20p"/>
    <property type="match status" value="1"/>
</dbReference>
<evidence type="ECO:0000313" key="11">
    <source>
        <dbReference type="Proteomes" id="UP000241436"/>
    </source>
</evidence>
<dbReference type="GO" id="GO:0015935">
    <property type="term" value="C:small ribosomal subunit"/>
    <property type="evidence" value="ECO:0007669"/>
    <property type="project" value="TreeGrafter"/>
</dbReference>
<dbReference type="GO" id="GO:0005829">
    <property type="term" value="C:cytosol"/>
    <property type="evidence" value="ECO:0007669"/>
    <property type="project" value="TreeGrafter"/>
</dbReference>
<evidence type="ECO:0000256" key="4">
    <source>
        <dbReference type="ARBA" id="ARBA00022884"/>
    </source>
</evidence>
<proteinExistence type="inferred from homology"/>
<dbReference type="SUPFAM" id="SSF46992">
    <property type="entry name" value="Ribosomal protein S20"/>
    <property type="match status" value="1"/>
</dbReference>
<sequence>MPIIKSAQKHMRQSQKRRLRNRAAKSSLRTVIKKVRVGIEERDRDAAQKAYLLAVPLIDRAASKGFIHKNAAARYKSRLALQLQALPSAS</sequence>
<evidence type="ECO:0000256" key="8">
    <source>
        <dbReference type="HAMAP-Rule" id="MF_00500"/>
    </source>
</evidence>
<dbReference type="FunFam" id="1.20.58.110:FF:000001">
    <property type="entry name" value="30S ribosomal protein S20"/>
    <property type="match status" value="1"/>
</dbReference>
<reference evidence="10 11" key="1">
    <citation type="submission" date="2017-09" db="EMBL/GenBank/DDBJ databases">
        <title>Bloom of a denitrifying methanotroph, Candidatus Methylomirabilis limnetica, in a deep stratified lake.</title>
        <authorList>
            <person name="Graf J.S."/>
            <person name="Marchant H.K."/>
            <person name="Tienken D."/>
            <person name="Hach P.F."/>
            <person name="Brand A."/>
            <person name="Schubert C.J."/>
            <person name="Kuypers M.M."/>
            <person name="Milucka J."/>
        </authorList>
    </citation>
    <scope>NUCLEOTIDE SEQUENCE [LARGE SCALE GENOMIC DNA]</scope>
    <source>
        <strain evidence="10 11">Zug</strain>
    </source>
</reference>
<organism evidence="10 11">
    <name type="scientific">Candidatus Methylomirabilis limnetica</name>
    <dbReference type="NCBI Taxonomy" id="2033718"/>
    <lineage>
        <taxon>Bacteria</taxon>
        <taxon>Candidatus Methylomirabilota</taxon>
        <taxon>Candidatus Methylomirabilia</taxon>
        <taxon>Candidatus Methylomirabilales</taxon>
        <taxon>Candidatus Methylomirabilaceae</taxon>
        <taxon>Candidatus Methylomirabilis</taxon>
    </lineage>
</organism>
<evidence type="ECO:0000256" key="9">
    <source>
        <dbReference type="SAM" id="MobiDB-lite"/>
    </source>
</evidence>
<gene>
    <name evidence="8" type="primary">rpsT</name>
    <name evidence="10" type="ORF">CLG94_04045</name>
</gene>
<protein>
    <recommendedName>
        <fullName evidence="7 8">Small ribosomal subunit protein bS20</fullName>
    </recommendedName>
</protein>
<evidence type="ECO:0000313" key="10">
    <source>
        <dbReference type="EMBL" id="PTL36527.1"/>
    </source>
</evidence>
<evidence type="ECO:0000256" key="5">
    <source>
        <dbReference type="ARBA" id="ARBA00022980"/>
    </source>
</evidence>
<dbReference type="InterPro" id="IPR036510">
    <property type="entry name" value="Ribosomal_bS20_sf"/>
</dbReference>
<keyword evidence="5 8" id="KW-0689">Ribosomal protein</keyword>
<dbReference type="GO" id="GO:0006412">
    <property type="term" value="P:translation"/>
    <property type="evidence" value="ECO:0007669"/>
    <property type="project" value="UniProtKB-UniRule"/>
</dbReference>
<dbReference type="Proteomes" id="UP000241436">
    <property type="component" value="Unassembled WGS sequence"/>
</dbReference>